<evidence type="ECO:0000256" key="1">
    <source>
        <dbReference type="SAM" id="Phobius"/>
    </source>
</evidence>
<sequence length="363" mass="40047">MLASRVSRRLLGALCVCLALFLSAGAVHALTADRTPEAPPWERAENGEKRISLGSGRAAKAPECEVGAYLTDLYDVHPESNEFSVRVWMWSLCPTKEADPLATATFPQGYSPWKSEPEQTKVKDGYYTLIGFDGRFRHHFDRRTFPFDEHVLDITVAALQNENKVRMVPDKEKGQIGFSPDIDVPRWDIQDFWVTTETRNYATDFGDRSNSTGASSDFSEAVLHIKVASADTKVFWELAGPIFIVFFITLLTFLLTSAETSAFAGRITALGASLFAVLVNWGKLSGLMPATAGFTMLGKLHLLTMAYVLVGIAITVMCWRWSAHDKKKEKVKLLNHLGIAIGVILYVGIAIWLVVDAATTPAA</sequence>
<dbReference type="EMBL" id="JASCIQ010000069">
    <property type="protein sequence ID" value="MDI3409337.1"/>
    <property type="molecule type" value="Genomic_DNA"/>
</dbReference>
<keyword evidence="1" id="KW-0472">Membrane</keyword>
<evidence type="ECO:0000256" key="2">
    <source>
        <dbReference type="SAM" id="SignalP"/>
    </source>
</evidence>
<dbReference type="InterPro" id="IPR036734">
    <property type="entry name" value="Neur_chan_lig-bd_sf"/>
</dbReference>
<feature type="transmembrane region" description="Helical" evidence="1">
    <location>
        <begin position="302"/>
        <end position="321"/>
    </location>
</feature>
<feature type="chain" id="PRO_5046312611" evidence="2">
    <location>
        <begin position="30"/>
        <end position="363"/>
    </location>
</feature>
<keyword evidence="4" id="KW-1185">Reference proteome</keyword>
<evidence type="ECO:0000313" key="4">
    <source>
        <dbReference type="Proteomes" id="UP001223978"/>
    </source>
</evidence>
<evidence type="ECO:0000313" key="3">
    <source>
        <dbReference type="EMBL" id="MDI3409337.1"/>
    </source>
</evidence>
<feature type="signal peptide" evidence="2">
    <location>
        <begin position="1"/>
        <end position="29"/>
    </location>
</feature>
<comment type="caution">
    <text evidence="3">The sequence shown here is derived from an EMBL/GenBank/DDBJ whole genome shotgun (WGS) entry which is preliminary data.</text>
</comment>
<keyword evidence="2" id="KW-0732">Signal</keyword>
<reference evidence="3 4" key="1">
    <citation type="submission" date="2023-05" db="EMBL/GenBank/DDBJ databases">
        <title>Draft genome sequence of Streptomyces sp. B-S-A6 isolated from a cave soil in Thailand.</title>
        <authorList>
            <person name="Chamroensaksri N."/>
            <person name="Muangham S."/>
        </authorList>
    </citation>
    <scope>NUCLEOTIDE SEQUENCE [LARGE SCALE GENOMIC DNA]</scope>
    <source>
        <strain evidence="3 4">B-S-A6</strain>
    </source>
</reference>
<gene>
    <name evidence="3" type="ORF">QIS96_36640</name>
</gene>
<name>A0ABT6SMB6_9ACTN</name>
<accession>A0ABT6SMB6</accession>
<dbReference type="Proteomes" id="UP001223978">
    <property type="component" value="Unassembled WGS sequence"/>
</dbReference>
<feature type="transmembrane region" description="Helical" evidence="1">
    <location>
        <begin position="263"/>
        <end position="282"/>
    </location>
</feature>
<protein>
    <submittedName>
        <fullName evidence="3">Uncharacterized protein</fullName>
    </submittedName>
</protein>
<dbReference type="RefSeq" id="WP_282547205.1">
    <property type="nucleotide sequence ID" value="NZ_JASCIQ010000069.1"/>
</dbReference>
<organism evidence="3 4">
    <name type="scientific">Streptomyces cavernicola</name>
    <dbReference type="NCBI Taxonomy" id="3043613"/>
    <lineage>
        <taxon>Bacteria</taxon>
        <taxon>Bacillati</taxon>
        <taxon>Actinomycetota</taxon>
        <taxon>Actinomycetes</taxon>
        <taxon>Kitasatosporales</taxon>
        <taxon>Streptomycetaceae</taxon>
        <taxon>Streptomyces</taxon>
    </lineage>
</organism>
<feature type="transmembrane region" description="Helical" evidence="1">
    <location>
        <begin position="333"/>
        <end position="355"/>
    </location>
</feature>
<dbReference type="Gene3D" id="2.70.170.10">
    <property type="entry name" value="Neurotransmitter-gated ion-channel ligand-binding domain"/>
    <property type="match status" value="1"/>
</dbReference>
<feature type="transmembrane region" description="Helical" evidence="1">
    <location>
        <begin position="234"/>
        <end position="256"/>
    </location>
</feature>
<keyword evidence="1" id="KW-1133">Transmembrane helix</keyword>
<proteinExistence type="predicted"/>
<keyword evidence="1" id="KW-0812">Transmembrane</keyword>
<dbReference type="Gene3D" id="1.20.58.390">
    <property type="entry name" value="Neurotransmitter-gated ion-channel transmembrane domain"/>
    <property type="match status" value="1"/>
</dbReference>
<dbReference type="InterPro" id="IPR038050">
    <property type="entry name" value="Neuro_actylchol_rec"/>
</dbReference>